<sequence>MNPTKLAGIDFLAPAEVVARQLIGVTVLVDGVGGRIVETEAYDREDPASHAYSGPTARNFAMFGPPAHAYVYRSYGIHWCLNFVCREEGHGAGVLIRAIEPLAGLDIMRARRDAEDVQLLCSGPGKLCQALNVTRDFNGASLAAPPFRLEAAPPGLEVIAGPRIGISKAVDVPWRFGLHGSRFVSRPFR</sequence>
<evidence type="ECO:0000256" key="4">
    <source>
        <dbReference type="ARBA" id="ARBA00023204"/>
    </source>
</evidence>
<keyword evidence="3 5" id="KW-0378">Hydrolase</keyword>
<dbReference type="GO" id="GO:0016798">
    <property type="term" value="F:hydrolase activity, acting on glycosyl bonds"/>
    <property type="evidence" value="ECO:0007669"/>
    <property type="project" value="UniProtKB-KW"/>
</dbReference>
<reference evidence="7" key="1">
    <citation type="journal article" date="2019" name="Int. J. Syst. Evol. Microbiol.">
        <title>The Global Catalogue of Microorganisms (GCM) 10K type strain sequencing project: providing services to taxonomists for standard genome sequencing and annotation.</title>
        <authorList>
            <consortium name="The Broad Institute Genomics Platform"/>
            <consortium name="The Broad Institute Genome Sequencing Center for Infectious Disease"/>
            <person name="Wu L."/>
            <person name="Ma J."/>
        </authorList>
    </citation>
    <scope>NUCLEOTIDE SEQUENCE [LARGE SCALE GENOMIC DNA]</scope>
    <source>
        <strain evidence="7">CCM 7480</strain>
    </source>
</reference>
<keyword evidence="6" id="KW-0326">Glycosidase</keyword>
<dbReference type="CDD" id="cd00540">
    <property type="entry name" value="AAG"/>
    <property type="match status" value="1"/>
</dbReference>
<comment type="caution">
    <text evidence="6">The sequence shown here is derived from an EMBL/GenBank/DDBJ whole genome shotgun (WGS) entry which is preliminary data.</text>
</comment>
<proteinExistence type="inferred from homology"/>
<accession>A0ABV7PKR7</accession>
<dbReference type="Pfam" id="PF02245">
    <property type="entry name" value="Pur_DNA_glyco"/>
    <property type="match status" value="1"/>
</dbReference>
<dbReference type="EC" id="3.2.2.-" evidence="5"/>
<evidence type="ECO:0000256" key="3">
    <source>
        <dbReference type="ARBA" id="ARBA00022801"/>
    </source>
</evidence>
<dbReference type="NCBIfam" id="NF002003">
    <property type="entry name" value="PRK00802.1-3"/>
    <property type="match status" value="1"/>
</dbReference>
<dbReference type="HAMAP" id="MF_00527">
    <property type="entry name" value="3MGH"/>
    <property type="match status" value="1"/>
</dbReference>
<dbReference type="RefSeq" id="WP_379736342.1">
    <property type="nucleotide sequence ID" value="NZ_JBHRVV010000001.1"/>
</dbReference>
<dbReference type="Proteomes" id="UP001595665">
    <property type="component" value="Unassembled WGS sequence"/>
</dbReference>
<dbReference type="InterPro" id="IPR011034">
    <property type="entry name" value="Formyl_transferase-like_C_sf"/>
</dbReference>
<dbReference type="NCBIfam" id="TIGR00567">
    <property type="entry name" value="3mg"/>
    <property type="match status" value="1"/>
</dbReference>
<keyword evidence="4 5" id="KW-0234">DNA repair</keyword>
<comment type="similarity">
    <text evidence="1 5">Belongs to the DNA glycosylase MPG family.</text>
</comment>
<dbReference type="PANTHER" id="PTHR10429:SF0">
    <property type="entry name" value="DNA-3-METHYLADENINE GLYCOSYLASE"/>
    <property type="match status" value="1"/>
</dbReference>
<evidence type="ECO:0000256" key="5">
    <source>
        <dbReference type="HAMAP-Rule" id="MF_00527"/>
    </source>
</evidence>
<dbReference type="InterPro" id="IPR036995">
    <property type="entry name" value="MPG_sf"/>
</dbReference>
<evidence type="ECO:0000256" key="2">
    <source>
        <dbReference type="ARBA" id="ARBA00022763"/>
    </source>
</evidence>
<dbReference type="Gene3D" id="3.10.300.10">
    <property type="entry name" value="Methylpurine-DNA glycosylase (MPG)"/>
    <property type="match status" value="1"/>
</dbReference>
<organism evidence="6 7">
    <name type="scientific">Massilia haematophila</name>
    <dbReference type="NCBI Taxonomy" id="457923"/>
    <lineage>
        <taxon>Bacteria</taxon>
        <taxon>Pseudomonadati</taxon>
        <taxon>Pseudomonadota</taxon>
        <taxon>Betaproteobacteria</taxon>
        <taxon>Burkholderiales</taxon>
        <taxon>Oxalobacteraceae</taxon>
        <taxon>Telluria group</taxon>
        <taxon>Massilia</taxon>
    </lineage>
</organism>
<dbReference type="PANTHER" id="PTHR10429">
    <property type="entry name" value="DNA-3-METHYLADENINE GLYCOSYLASE"/>
    <property type="match status" value="1"/>
</dbReference>
<protein>
    <recommendedName>
        <fullName evidence="5">Putative 3-methyladenine DNA glycosylase</fullName>
        <ecNumber evidence="5">3.2.2.-</ecNumber>
    </recommendedName>
</protein>
<keyword evidence="7" id="KW-1185">Reference proteome</keyword>
<evidence type="ECO:0000256" key="1">
    <source>
        <dbReference type="ARBA" id="ARBA00009232"/>
    </source>
</evidence>
<dbReference type="EMBL" id="JBHRVV010000001">
    <property type="protein sequence ID" value="MFC3459724.1"/>
    <property type="molecule type" value="Genomic_DNA"/>
</dbReference>
<gene>
    <name evidence="6" type="ORF">ACFOPH_15930</name>
</gene>
<name>A0ABV7PKR7_9BURK</name>
<keyword evidence="2 5" id="KW-0227">DNA damage</keyword>
<dbReference type="InterPro" id="IPR003180">
    <property type="entry name" value="MPG"/>
</dbReference>
<dbReference type="SUPFAM" id="SSF50486">
    <property type="entry name" value="FMT C-terminal domain-like"/>
    <property type="match status" value="1"/>
</dbReference>
<evidence type="ECO:0000313" key="6">
    <source>
        <dbReference type="EMBL" id="MFC3459724.1"/>
    </source>
</evidence>
<evidence type="ECO:0000313" key="7">
    <source>
        <dbReference type="Proteomes" id="UP001595665"/>
    </source>
</evidence>